<sequence length="38" mass="4488">MRYYLHLDPDTLSDEEWAHTYKYLGEIRKAESKAKGDG</sequence>
<reference evidence="1" key="1">
    <citation type="journal article" date="2021" name="Proc. Natl. Acad. Sci. U.S.A.">
        <title>A Catalog of Tens of Thousands of Viruses from Human Metagenomes Reveals Hidden Associations with Chronic Diseases.</title>
        <authorList>
            <person name="Tisza M.J."/>
            <person name="Buck C.B."/>
        </authorList>
    </citation>
    <scope>NUCLEOTIDE SEQUENCE</scope>
    <source>
        <strain evidence="1">CtJrn16</strain>
    </source>
</reference>
<dbReference type="EMBL" id="BK059111">
    <property type="protein sequence ID" value="DAE31832.1"/>
    <property type="molecule type" value="Genomic_DNA"/>
</dbReference>
<proteinExistence type="predicted"/>
<accession>A0A8S5RKB7</accession>
<organism evidence="1">
    <name type="scientific">virus sp. ctJrn16</name>
    <dbReference type="NCBI Taxonomy" id="2825813"/>
    <lineage>
        <taxon>Viruses</taxon>
    </lineage>
</organism>
<protein>
    <submittedName>
        <fullName evidence="1">Uncharacterized protein</fullName>
    </submittedName>
</protein>
<name>A0A8S5RKB7_9VIRU</name>
<evidence type="ECO:0000313" key="1">
    <source>
        <dbReference type="EMBL" id="DAE31832.1"/>
    </source>
</evidence>